<evidence type="ECO:0000256" key="3">
    <source>
        <dbReference type="ARBA" id="ARBA00023015"/>
    </source>
</evidence>
<keyword evidence="4" id="KW-0804">Transcription</keyword>
<evidence type="ECO:0000256" key="1">
    <source>
        <dbReference type="ARBA" id="ARBA00022741"/>
    </source>
</evidence>
<dbReference type="InterPro" id="IPR000253">
    <property type="entry name" value="FHA_dom"/>
</dbReference>
<evidence type="ECO:0000259" key="6">
    <source>
        <dbReference type="PROSITE" id="PS50045"/>
    </source>
</evidence>
<proteinExistence type="predicted"/>
<keyword evidence="3" id="KW-0805">Transcription regulation</keyword>
<sequence>MDALTLKHLHAPPPTLSFRLVVAEGPDAGKVFRIDPNQPSRTLVGTSPTCVIRLADRHVSRRHLALDAAVNELILQDLRSSNGTRVNGVRITEGVLTGGEVIRVGNTVLRVEAGEQETPNALTEQTAFGRALGVSFEMRKVFGLAERLAQANVPVAIEGETGTGKELLAECLHEQSARAAGPFVVFDGSIVGDRLADVTLFGCAANVVPGVPEARAGLFEQAHGGTLLIDEPAELAPEVQRKLVRAVERGAVQRIGGDAALAVDVRIVTTSRADLDKAVDEGRLREDLFYRLVVARIELPPLRKRRDDVGFLAEHFWAALGGADGAFPPELLSRFEAHAWPGNVRELQNAVARHLATGEIDPRKRAVETAPATTASPEPNVLLEILEQDLPMAKARQQLLAEFERSYVARVLAKHGGNVTRAAAASGIAHRYFQSLKAKYAAK</sequence>
<dbReference type="Gene3D" id="3.40.50.300">
    <property type="entry name" value="P-loop containing nucleotide triphosphate hydrolases"/>
    <property type="match status" value="1"/>
</dbReference>
<dbReference type="Pfam" id="PF00158">
    <property type="entry name" value="Sigma54_activat"/>
    <property type="match status" value="1"/>
</dbReference>
<dbReference type="CDD" id="cd00009">
    <property type="entry name" value="AAA"/>
    <property type="match status" value="1"/>
</dbReference>
<protein>
    <submittedName>
        <fullName evidence="7">Sigma 54-interacting transcriptional regulator</fullName>
    </submittedName>
</protein>
<gene>
    <name evidence="7" type="ORF">LVJ94_44125</name>
</gene>
<keyword evidence="1" id="KW-0547">Nucleotide-binding</keyword>
<evidence type="ECO:0000313" key="8">
    <source>
        <dbReference type="Proteomes" id="UP001374803"/>
    </source>
</evidence>
<dbReference type="InterPro" id="IPR058031">
    <property type="entry name" value="AAA_lid_NorR"/>
</dbReference>
<dbReference type="InterPro" id="IPR009057">
    <property type="entry name" value="Homeodomain-like_sf"/>
</dbReference>
<dbReference type="PANTHER" id="PTHR32071:SF3">
    <property type="entry name" value="HTH-TYPE TRANSCRIPTIONAL REGULATORY PROTEIN TYRR"/>
    <property type="match status" value="1"/>
</dbReference>
<dbReference type="SMART" id="SM00240">
    <property type="entry name" value="FHA"/>
    <property type="match status" value="1"/>
</dbReference>
<evidence type="ECO:0000256" key="4">
    <source>
        <dbReference type="ARBA" id="ARBA00023163"/>
    </source>
</evidence>
<dbReference type="PANTHER" id="PTHR32071">
    <property type="entry name" value="TRANSCRIPTIONAL REGULATORY PROTEIN"/>
    <property type="match status" value="1"/>
</dbReference>
<dbReference type="Proteomes" id="UP001374803">
    <property type="component" value="Chromosome"/>
</dbReference>
<dbReference type="Gene3D" id="1.10.8.60">
    <property type="match status" value="1"/>
</dbReference>
<dbReference type="Pfam" id="PF16697">
    <property type="entry name" value="Yop-YscD_cpl"/>
    <property type="match status" value="1"/>
</dbReference>
<dbReference type="InterPro" id="IPR032030">
    <property type="entry name" value="YscD_cytoplasmic_dom"/>
</dbReference>
<dbReference type="SUPFAM" id="SSF49879">
    <property type="entry name" value="SMAD/FHA domain"/>
    <property type="match status" value="1"/>
</dbReference>
<dbReference type="SUPFAM" id="SSF52540">
    <property type="entry name" value="P-loop containing nucleoside triphosphate hydrolases"/>
    <property type="match status" value="1"/>
</dbReference>
<organism evidence="7 8">
    <name type="scientific">Pendulispora rubella</name>
    <dbReference type="NCBI Taxonomy" id="2741070"/>
    <lineage>
        <taxon>Bacteria</taxon>
        <taxon>Pseudomonadati</taxon>
        <taxon>Myxococcota</taxon>
        <taxon>Myxococcia</taxon>
        <taxon>Myxococcales</taxon>
        <taxon>Sorangiineae</taxon>
        <taxon>Pendulisporaceae</taxon>
        <taxon>Pendulispora</taxon>
    </lineage>
</organism>
<dbReference type="CDD" id="cd00060">
    <property type="entry name" value="FHA"/>
    <property type="match status" value="1"/>
</dbReference>
<dbReference type="RefSeq" id="WP_394833518.1">
    <property type="nucleotide sequence ID" value="NZ_CP089929.1"/>
</dbReference>
<dbReference type="PROSITE" id="PS50045">
    <property type="entry name" value="SIGMA54_INTERACT_4"/>
    <property type="match status" value="1"/>
</dbReference>
<evidence type="ECO:0000259" key="5">
    <source>
        <dbReference type="PROSITE" id="PS50006"/>
    </source>
</evidence>
<accession>A0ABZ2L1M8</accession>
<evidence type="ECO:0000313" key="7">
    <source>
        <dbReference type="EMBL" id="WXB03883.1"/>
    </source>
</evidence>
<feature type="domain" description="Sigma-54 factor interaction" evidence="6">
    <location>
        <begin position="131"/>
        <end position="356"/>
    </location>
</feature>
<dbReference type="InterPro" id="IPR002078">
    <property type="entry name" value="Sigma_54_int"/>
</dbReference>
<name>A0ABZ2L1M8_9BACT</name>
<dbReference type="PROSITE" id="PS00688">
    <property type="entry name" value="SIGMA54_INTERACT_3"/>
    <property type="match status" value="1"/>
</dbReference>
<dbReference type="InterPro" id="IPR002197">
    <property type="entry name" value="HTH_Fis"/>
</dbReference>
<feature type="domain" description="FHA" evidence="5">
    <location>
        <begin position="42"/>
        <end position="91"/>
    </location>
</feature>
<dbReference type="Pfam" id="PF02954">
    <property type="entry name" value="HTH_8"/>
    <property type="match status" value="1"/>
</dbReference>
<dbReference type="Gene3D" id="1.10.10.60">
    <property type="entry name" value="Homeodomain-like"/>
    <property type="match status" value="1"/>
</dbReference>
<dbReference type="EMBL" id="CP089983">
    <property type="protein sequence ID" value="WXB03883.1"/>
    <property type="molecule type" value="Genomic_DNA"/>
</dbReference>
<reference evidence="7" key="1">
    <citation type="submission" date="2021-12" db="EMBL/GenBank/DDBJ databases">
        <title>Discovery of the Pendulisporaceae a myxobacterial family with distinct sporulation behavior and unique specialized metabolism.</title>
        <authorList>
            <person name="Garcia R."/>
            <person name="Popoff A."/>
            <person name="Bader C.D."/>
            <person name="Loehr J."/>
            <person name="Walesch S."/>
            <person name="Walt C."/>
            <person name="Boldt J."/>
            <person name="Bunk B."/>
            <person name="Haeckl F.J.F.P.J."/>
            <person name="Gunesch A.P."/>
            <person name="Birkelbach J."/>
            <person name="Nuebel U."/>
            <person name="Pietschmann T."/>
            <person name="Bach T."/>
            <person name="Mueller R."/>
        </authorList>
    </citation>
    <scope>NUCLEOTIDE SEQUENCE</scope>
    <source>
        <strain evidence="7">MSr11367</strain>
    </source>
</reference>
<dbReference type="PROSITE" id="PS50006">
    <property type="entry name" value="FHA_DOMAIN"/>
    <property type="match status" value="1"/>
</dbReference>
<dbReference type="InterPro" id="IPR008984">
    <property type="entry name" value="SMAD_FHA_dom_sf"/>
</dbReference>
<dbReference type="InterPro" id="IPR027417">
    <property type="entry name" value="P-loop_NTPase"/>
</dbReference>
<dbReference type="Gene3D" id="2.60.200.20">
    <property type="match status" value="1"/>
</dbReference>
<keyword evidence="2" id="KW-0067">ATP-binding</keyword>
<dbReference type="InterPro" id="IPR003593">
    <property type="entry name" value="AAA+_ATPase"/>
</dbReference>
<dbReference type="SMART" id="SM00382">
    <property type="entry name" value="AAA"/>
    <property type="match status" value="1"/>
</dbReference>
<keyword evidence="8" id="KW-1185">Reference proteome</keyword>
<evidence type="ECO:0000256" key="2">
    <source>
        <dbReference type="ARBA" id="ARBA00022840"/>
    </source>
</evidence>
<dbReference type="Pfam" id="PF25601">
    <property type="entry name" value="AAA_lid_14"/>
    <property type="match status" value="1"/>
</dbReference>
<dbReference type="InterPro" id="IPR025944">
    <property type="entry name" value="Sigma_54_int_dom_CS"/>
</dbReference>
<dbReference type="SUPFAM" id="SSF46689">
    <property type="entry name" value="Homeodomain-like"/>
    <property type="match status" value="1"/>
</dbReference>